<organism evidence="2 3">
    <name type="scientific">Aldrovandia affinis</name>
    <dbReference type="NCBI Taxonomy" id="143900"/>
    <lineage>
        <taxon>Eukaryota</taxon>
        <taxon>Metazoa</taxon>
        <taxon>Chordata</taxon>
        <taxon>Craniata</taxon>
        <taxon>Vertebrata</taxon>
        <taxon>Euteleostomi</taxon>
        <taxon>Actinopterygii</taxon>
        <taxon>Neopterygii</taxon>
        <taxon>Teleostei</taxon>
        <taxon>Notacanthiformes</taxon>
        <taxon>Halosauridae</taxon>
        <taxon>Aldrovandia</taxon>
    </lineage>
</organism>
<feature type="region of interest" description="Disordered" evidence="1">
    <location>
        <begin position="69"/>
        <end position="95"/>
    </location>
</feature>
<name>A0AAD7RN33_9TELE</name>
<keyword evidence="3" id="KW-1185">Reference proteome</keyword>
<evidence type="ECO:0000313" key="2">
    <source>
        <dbReference type="EMBL" id="KAJ8387331.1"/>
    </source>
</evidence>
<evidence type="ECO:0000256" key="1">
    <source>
        <dbReference type="SAM" id="MobiDB-lite"/>
    </source>
</evidence>
<evidence type="ECO:0000313" key="3">
    <source>
        <dbReference type="Proteomes" id="UP001221898"/>
    </source>
</evidence>
<dbReference type="EMBL" id="JAINUG010000213">
    <property type="protein sequence ID" value="KAJ8387331.1"/>
    <property type="molecule type" value="Genomic_DNA"/>
</dbReference>
<reference evidence="2" key="1">
    <citation type="journal article" date="2023" name="Science">
        <title>Genome structures resolve the early diversification of teleost fishes.</title>
        <authorList>
            <person name="Parey E."/>
            <person name="Louis A."/>
            <person name="Montfort J."/>
            <person name="Bouchez O."/>
            <person name="Roques C."/>
            <person name="Iampietro C."/>
            <person name="Lluch J."/>
            <person name="Castinel A."/>
            <person name="Donnadieu C."/>
            <person name="Desvignes T."/>
            <person name="Floi Bucao C."/>
            <person name="Jouanno E."/>
            <person name="Wen M."/>
            <person name="Mejri S."/>
            <person name="Dirks R."/>
            <person name="Jansen H."/>
            <person name="Henkel C."/>
            <person name="Chen W.J."/>
            <person name="Zahm M."/>
            <person name="Cabau C."/>
            <person name="Klopp C."/>
            <person name="Thompson A.W."/>
            <person name="Robinson-Rechavi M."/>
            <person name="Braasch I."/>
            <person name="Lecointre G."/>
            <person name="Bobe J."/>
            <person name="Postlethwait J.H."/>
            <person name="Berthelot C."/>
            <person name="Roest Crollius H."/>
            <person name="Guiguen Y."/>
        </authorList>
    </citation>
    <scope>NUCLEOTIDE SEQUENCE</scope>
    <source>
        <strain evidence="2">NC1722</strain>
    </source>
</reference>
<accession>A0AAD7RN33</accession>
<comment type="caution">
    <text evidence="2">The sequence shown here is derived from an EMBL/GenBank/DDBJ whole genome shotgun (WGS) entry which is preliminary data.</text>
</comment>
<protein>
    <submittedName>
        <fullName evidence="2">Uncharacterized protein</fullName>
    </submittedName>
</protein>
<dbReference type="AlphaFoldDB" id="A0AAD7RN33"/>
<dbReference type="Proteomes" id="UP001221898">
    <property type="component" value="Unassembled WGS sequence"/>
</dbReference>
<gene>
    <name evidence="2" type="ORF">AAFF_G00158270</name>
</gene>
<sequence length="95" mass="10415">MLIFIRIKVRPKLQPTSGLAGAHSRQNHKVAEAEECSIPFPPTPGIQRHGARANKGPSLCYKVTRHKEVSEARQMPEASKAKTGLHHCRSPMAPG</sequence>
<proteinExistence type="predicted"/>